<evidence type="ECO:0000256" key="3">
    <source>
        <dbReference type="ARBA" id="ARBA00023038"/>
    </source>
</evidence>
<keyword evidence="3" id="KW-0479">Metal-binding</keyword>
<dbReference type="GO" id="GO:0030018">
    <property type="term" value="C:Z disc"/>
    <property type="evidence" value="ECO:0007669"/>
    <property type="project" value="TreeGrafter"/>
</dbReference>
<evidence type="ECO:0000313" key="5">
    <source>
        <dbReference type="EMBL" id="SSW98164.1"/>
    </source>
</evidence>
<dbReference type="PANTHER" id="PTHR24214:SF55">
    <property type="entry name" value="Z BAND ALTERNATIVELY SPLICED PDZ-MOTIF PROTEIN 66, ISOFORM E"/>
    <property type="match status" value="1"/>
</dbReference>
<dbReference type="Pfam" id="PF00595">
    <property type="entry name" value="PDZ"/>
    <property type="match status" value="1"/>
</dbReference>
<protein>
    <submittedName>
        <fullName evidence="6">CSON010098 protein</fullName>
    </submittedName>
</protein>
<dbReference type="GO" id="GO:0051371">
    <property type="term" value="F:muscle alpha-actinin binding"/>
    <property type="evidence" value="ECO:0007669"/>
    <property type="project" value="TreeGrafter"/>
</dbReference>
<dbReference type="AlphaFoldDB" id="A0A336LKQ8"/>
<keyword evidence="3" id="KW-0440">LIM domain</keyword>
<dbReference type="GO" id="GO:0030036">
    <property type="term" value="P:actin cytoskeleton organization"/>
    <property type="evidence" value="ECO:0007669"/>
    <property type="project" value="TreeGrafter"/>
</dbReference>
<evidence type="ECO:0000313" key="6">
    <source>
        <dbReference type="EMBL" id="SSX18550.1"/>
    </source>
</evidence>
<dbReference type="Gene3D" id="2.30.42.10">
    <property type="match status" value="1"/>
</dbReference>
<reference evidence="5" key="1">
    <citation type="submission" date="2018-04" db="EMBL/GenBank/DDBJ databases">
        <authorList>
            <person name="Go L.Y."/>
            <person name="Mitchell J.A."/>
        </authorList>
    </citation>
    <scope>NUCLEOTIDE SEQUENCE</scope>
    <source>
        <tissue evidence="5">Whole organism</tissue>
    </source>
</reference>
<keyword evidence="3" id="KW-0862">Zinc</keyword>
<dbReference type="InterPro" id="IPR006643">
    <property type="entry name" value="Zasp-like_motif"/>
</dbReference>
<dbReference type="GO" id="GO:0001725">
    <property type="term" value="C:stress fiber"/>
    <property type="evidence" value="ECO:0007669"/>
    <property type="project" value="TreeGrafter"/>
</dbReference>
<evidence type="ECO:0000259" key="4">
    <source>
        <dbReference type="PROSITE" id="PS50106"/>
    </source>
</evidence>
<dbReference type="GO" id="GO:0031941">
    <property type="term" value="C:filamentous actin"/>
    <property type="evidence" value="ECO:0007669"/>
    <property type="project" value="TreeGrafter"/>
</dbReference>
<comment type="subcellular location">
    <subcellularLocation>
        <location evidence="1">Cytoplasm</location>
    </subcellularLocation>
</comment>
<dbReference type="GO" id="GO:0061061">
    <property type="term" value="P:muscle structure development"/>
    <property type="evidence" value="ECO:0007669"/>
    <property type="project" value="TreeGrafter"/>
</dbReference>
<name>A0A336LKQ8_CULSO</name>
<dbReference type="SMART" id="SM00228">
    <property type="entry name" value="PDZ"/>
    <property type="match status" value="1"/>
</dbReference>
<sequence length="405" mass="45128">MSPKLHEFLVTLYRRDENCPWGIRLVGGSDLNAPLIITKVSLNSPASEELLRGDVITKIESYDARDLTHLDAQKLFKQATTQIKLVVRRDDIIAVKQSISNESSRCPSTVPANDHLFESSLLNDGQPSGVHSPLPHGPHNYARALMSPVENLPHTVFPPTPDVIAEELSYENANGTQQDTSITAEQPYRTTPLILPGAKINKNNLPTESYLRHHPNPAVRAPPSHDYHDVLMKQKVADAIIQRVVGEETPGKLAHKQFNSPIGLYSDSNIENTIKQSVPSELYGGQHQAPPSQHYYQPARAPTLPHSNMPNKIQGYKKTVVFDPTTSATFKALHEEEVVQDAEPVQPKVFRPNRMVPAKKPTSSHPAPQPEFYHKVNTMGESNEVIHQSGSFKRLMYHVLGETDY</sequence>
<dbReference type="PROSITE" id="PS50106">
    <property type="entry name" value="PDZ"/>
    <property type="match status" value="1"/>
</dbReference>
<evidence type="ECO:0000256" key="2">
    <source>
        <dbReference type="ARBA" id="ARBA00022490"/>
    </source>
</evidence>
<dbReference type="InterPro" id="IPR050604">
    <property type="entry name" value="PDZ-LIM_domain"/>
</dbReference>
<evidence type="ECO:0000256" key="1">
    <source>
        <dbReference type="ARBA" id="ARBA00004496"/>
    </source>
</evidence>
<dbReference type="SUPFAM" id="SSF50156">
    <property type="entry name" value="PDZ domain-like"/>
    <property type="match status" value="1"/>
</dbReference>
<gene>
    <name evidence="6" type="primary">CSON010098</name>
</gene>
<dbReference type="SMART" id="SM00735">
    <property type="entry name" value="ZM"/>
    <property type="match status" value="1"/>
</dbReference>
<feature type="domain" description="PDZ" evidence="4">
    <location>
        <begin position="9"/>
        <end position="91"/>
    </location>
</feature>
<dbReference type="InterPro" id="IPR031847">
    <property type="entry name" value="PDLI1-4/Zasp-like_mid"/>
</dbReference>
<dbReference type="InterPro" id="IPR001478">
    <property type="entry name" value="PDZ"/>
</dbReference>
<keyword evidence="2" id="KW-0963">Cytoplasm</keyword>
<dbReference type="VEuPathDB" id="VectorBase:CSON010098"/>
<dbReference type="InterPro" id="IPR036034">
    <property type="entry name" value="PDZ_sf"/>
</dbReference>
<reference evidence="6" key="2">
    <citation type="submission" date="2018-07" db="EMBL/GenBank/DDBJ databases">
        <authorList>
            <person name="Quirk P.G."/>
            <person name="Krulwich T.A."/>
        </authorList>
    </citation>
    <scope>NUCLEOTIDE SEQUENCE</scope>
</reference>
<dbReference type="Pfam" id="PF15936">
    <property type="entry name" value="DUF4749"/>
    <property type="match status" value="1"/>
</dbReference>
<dbReference type="EMBL" id="UFQT01000040">
    <property type="protein sequence ID" value="SSX18550.1"/>
    <property type="molecule type" value="Genomic_DNA"/>
</dbReference>
<organism evidence="6">
    <name type="scientific">Culicoides sonorensis</name>
    <name type="common">Biting midge</name>
    <dbReference type="NCBI Taxonomy" id="179676"/>
    <lineage>
        <taxon>Eukaryota</taxon>
        <taxon>Metazoa</taxon>
        <taxon>Ecdysozoa</taxon>
        <taxon>Arthropoda</taxon>
        <taxon>Hexapoda</taxon>
        <taxon>Insecta</taxon>
        <taxon>Pterygota</taxon>
        <taxon>Neoptera</taxon>
        <taxon>Endopterygota</taxon>
        <taxon>Diptera</taxon>
        <taxon>Nematocera</taxon>
        <taxon>Chironomoidea</taxon>
        <taxon>Ceratopogonidae</taxon>
        <taxon>Ceratopogoninae</taxon>
        <taxon>Culicoides</taxon>
        <taxon>Monoculicoides</taxon>
    </lineage>
</organism>
<proteinExistence type="predicted"/>
<dbReference type="PANTHER" id="PTHR24214">
    <property type="entry name" value="PDZ AND LIM DOMAIN PROTEIN ZASP"/>
    <property type="match status" value="1"/>
</dbReference>
<dbReference type="EMBL" id="UFQS01000040">
    <property type="protein sequence ID" value="SSW98164.1"/>
    <property type="molecule type" value="Genomic_DNA"/>
</dbReference>
<dbReference type="GO" id="GO:0003779">
    <property type="term" value="F:actin binding"/>
    <property type="evidence" value="ECO:0007669"/>
    <property type="project" value="TreeGrafter"/>
</dbReference>
<dbReference type="GO" id="GO:0005912">
    <property type="term" value="C:adherens junction"/>
    <property type="evidence" value="ECO:0007669"/>
    <property type="project" value="TreeGrafter"/>
</dbReference>
<dbReference type="FunFam" id="2.30.42.10:FF:000192">
    <property type="entry name" value="Uncharacterized protein, isoform J"/>
    <property type="match status" value="1"/>
</dbReference>
<accession>A0A336LKQ8</accession>